<keyword evidence="2" id="KW-1185">Reference proteome</keyword>
<dbReference type="PANTHER" id="PTHR33108:SF42">
    <property type="entry name" value="(WILD MALAYSIAN BANANA) HYPOTHETICAL PROTEIN"/>
    <property type="match status" value="1"/>
</dbReference>
<dbReference type="PANTHER" id="PTHR33108">
    <property type="entry name" value="OS01G0745000 PROTEIN"/>
    <property type="match status" value="1"/>
</dbReference>
<name>A0AAD6P6G4_9ROSI</name>
<dbReference type="Pfam" id="PF07911">
    <property type="entry name" value="DUF1677"/>
    <property type="match status" value="1"/>
</dbReference>
<protein>
    <recommendedName>
        <fullName evidence="3">DUF1677 family protein</fullName>
    </recommendedName>
</protein>
<dbReference type="EMBL" id="JAPFFJ010000010">
    <property type="protein sequence ID" value="KAJ6418662.1"/>
    <property type="molecule type" value="Genomic_DNA"/>
</dbReference>
<sequence>MVGGEVVGRAECGCCGMWEECTLEYIGWVRARFGGVWVCGLCEEAIKDERVRLGVGVEVALRRLQMLALPFPKLNPLSNSSRTSCPPLLLHPTRVSLP</sequence>
<accession>A0AAD6P6G4</accession>
<evidence type="ECO:0000313" key="1">
    <source>
        <dbReference type="EMBL" id="KAJ6418662.1"/>
    </source>
</evidence>
<reference evidence="1 2" key="1">
    <citation type="journal article" date="2023" name="Int. J. Mol. Sci.">
        <title>De Novo Assembly and Annotation of 11 Diverse Shrub Willow (Salix) Genomes Reveals Novel Gene Organization in Sex-Linked Regions.</title>
        <authorList>
            <person name="Hyden B."/>
            <person name="Feng K."/>
            <person name="Yates T.B."/>
            <person name="Jawdy S."/>
            <person name="Cereghino C."/>
            <person name="Smart L.B."/>
            <person name="Muchero W."/>
        </authorList>
    </citation>
    <scope>NUCLEOTIDE SEQUENCE [LARGE SCALE GENOMIC DNA]</scope>
    <source>
        <tissue evidence="1">Shoot tip</tissue>
    </source>
</reference>
<evidence type="ECO:0008006" key="3">
    <source>
        <dbReference type="Google" id="ProtNLM"/>
    </source>
</evidence>
<comment type="caution">
    <text evidence="1">The sequence shown here is derived from an EMBL/GenBank/DDBJ whole genome shotgun (WGS) entry which is preliminary data.</text>
</comment>
<evidence type="ECO:0000313" key="2">
    <source>
        <dbReference type="Proteomes" id="UP001162972"/>
    </source>
</evidence>
<organism evidence="1 2">
    <name type="scientific">Salix udensis</name>
    <dbReference type="NCBI Taxonomy" id="889485"/>
    <lineage>
        <taxon>Eukaryota</taxon>
        <taxon>Viridiplantae</taxon>
        <taxon>Streptophyta</taxon>
        <taxon>Embryophyta</taxon>
        <taxon>Tracheophyta</taxon>
        <taxon>Spermatophyta</taxon>
        <taxon>Magnoliopsida</taxon>
        <taxon>eudicotyledons</taxon>
        <taxon>Gunneridae</taxon>
        <taxon>Pentapetalae</taxon>
        <taxon>rosids</taxon>
        <taxon>fabids</taxon>
        <taxon>Malpighiales</taxon>
        <taxon>Salicaceae</taxon>
        <taxon>Saliceae</taxon>
        <taxon>Salix</taxon>
    </lineage>
</organism>
<proteinExistence type="predicted"/>
<dbReference type="Proteomes" id="UP001162972">
    <property type="component" value="Chromosome 12"/>
</dbReference>
<dbReference type="InterPro" id="IPR012876">
    <property type="entry name" value="DUF1677_pln"/>
</dbReference>
<gene>
    <name evidence="1" type="ORF">OIU84_001933</name>
</gene>
<dbReference type="AlphaFoldDB" id="A0AAD6P6G4"/>